<feature type="region of interest" description="Disordered" evidence="2">
    <location>
        <begin position="377"/>
        <end position="416"/>
    </location>
</feature>
<dbReference type="Proteomes" id="UP000235965">
    <property type="component" value="Unassembled WGS sequence"/>
</dbReference>
<accession>A0A2J7R6Z1</accession>
<feature type="compositionally biased region" description="Polar residues" evidence="2">
    <location>
        <begin position="386"/>
        <end position="400"/>
    </location>
</feature>
<gene>
    <name evidence="3" type="ORF">B7P43_G13842</name>
</gene>
<feature type="region of interest" description="Disordered" evidence="2">
    <location>
        <begin position="1"/>
        <end position="28"/>
    </location>
</feature>
<protein>
    <recommendedName>
        <fullName evidence="5">Retrotransposon gag domain-containing protein</fullName>
    </recommendedName>
</protein>
<dbReference type="AlphaFoldDB" id="A0A2J7R6Z1"/>
<comment type="caution">
    <text evidence="3">The sequence shown here is derived from an EMBL/GenBank/DDBJ whole genome shotgun (WGS) entry which is preliminary data.</text>
</comment>
<name>A0A2J7R6Z1_9NEOP</name>
<keyword evidence="1" id="KW-0175">Coiled coil</keyword>
<evidence type="ECO:0000313" key="3">
    <source>
        <dbReference type="EMBL" id="PNF36604.1"/>
    </source>
</evidence>
<dbReference type="STRING" id="105785.A0A2J7R6Z1"/>
<proteinExistence type="predicted"/>
<feature type="non-terminal residue" evidence="3">
    <location>
        <position position="416"/>
    </location>
</feature>
<evidence type="ECO:0000256" key="2">
    <source>
        <dbReference type="SAM" id="MobiDB-lite"/>
    </source>
</evidence>
<evidence type="ECO:0000256" key="1">
    <source>
        <dbReference type="SAM" id="Coils"/>
    </source>
</evidence>
<organism evidence="3 4">
    <name type="scientific">Cryptotermes secundus</name>
    <dbReference type="NCBI Taxonomy" id="105785"/>
    <lineage>
        <taxon>Eukaryota</taxon>
        <taxon>Metazoa</taxon>
        <taxon>Ecdysozoa</taxon>
        <taxon>Arthropoda</taxon>
        <taxon>Hexapoda</taxon>
        <taxon>Insecta</taxon>
        <taxon>Pterygota</taxon>
        <taxon>Neoptera</taxon>
        <taxon>Polyneoptera</taxon>
        <taxon>Dictyoptera</taxon>
        <taxon>Blattodea</taxon>
        <taxon>Blattoidea</taxon>
        <taxon>Termitoidae</taxon>
        <taxon>Kalotermitidae</taxon>
        <taxon>Cryptotermitinae</taxon>
        <taxon>Cryptotermes</taxon>
    </lineage>
</organism>
<reference evidence="3 4" key="1">
    <citation type="submission" date="2017-12" db="EMBL/GenBank/DDBJ databases">
        <title>Hemimetabolous genomes reveal molecular basis of termite eusociality.</title>
        <authorList>
            <person name="Harrison M.C."/>
            <person name="Jongepier E."/>
            <person name="Robertson H.M."/>
            <person name="Arning N."/>
            <person name="Bitard-Feildel T."/>
            <person name="Chao H."/>
            <person name="Childers C.P."/>
            <person name="Dinh H."/>
            <person name="Doddapaneni H."/>
            <person name="Dugan S."/>
            <person name="Gowin J."/>
            <person name="Greiner C."/>
            <person name="Han Y."/>
            <person name="Hu H."/>
            <person name="Hughes D.S.T."/>
            <person name="Huylmans A.-K."/>
            <person name="Kemena C."/>
            <person name="Kremer L.P.M."/>
            <person name="Lee S.L."/>
            <person name="Lopez-Ezquerra A."/>
            <person name="Mallet L."/>
            <person name="Monroy-Kuhn J.M."/>
            <person name="Moser A."/>
            <person name="Murali S.C."/>
            <person name="Muzny D.M."/>
            <person name="Otani S."/>
            <person name="Piulachs M.-D."/>
            <person name="Poelchau M."/>
            <person name="Qu J."/>
            <person name="Schaub F."/>
            <person name="Wada-Katsumata A."/>
            <person name="Worley K.C."/>
            <person name="Xie Q."/>
            <person name="Ylla G."/>
            <person name="Poulsen M."/>
            <person name="Gibbs R.A."/>
            <person name="Schal C."/>
            <person name="Richards S."/>
            <person name="Belles X."/>
            <person name="Korb J."/>
            <person name="Bornberg-Bauer E."/>
        </authorList>
    </citation>
    <scope>NUCLEOTIDE SEQUENCE [LARGE SCALE GENOMIC DNA]</scope>
    <source>
        <tissue evidence="3">Whole body</tissue>
    </source>
</reference>
<evidence type="ECO:0000313" key="4">
    <source>
        <dbReference type="Proteomes" id="UP000235965"/>
    </source>
</evidence>
<feature type="compositionally biased region" description="Basic and acidic residues" evidence="2">
    <location>
        <begin position="19"/>
        <end position="28"/>
    </location>
</feature>
<feature type="coiled-coil region" evidence="1">
    <location>
        <begin position="100"/>
        <end position="143"/>
    </location>
</feature>
<dbReference type="InParanoid" id="A0A2J7R6Z1"/>
<keyword evidence="4" id="KW-1185">Reference proteome</keyword>
<evidence type="ECO:0008006" key="5">
    <source>
        <dbReference type="Google" id="ProtNLM"/>
    </source>
</evidence>
<dbReference type="EMBL" id="NEVH01006739">
    <property type="protein sequence ID" value="PNF36604.1"/>
    <property type="molecule type" value="Genomic_DNA"/>
</dbReference>
<dbReference type="OrthoDB" id="6764494at2759"/>
<sequence>MQAENEALANKFENQNKQTRKEFSEKLDTESRRLTHLVNQVRGETESELLGFKRQLQTVSSAFEEKLEQTSGNTQSLIEELANHVDERQSEMSNKIQELGQEMNSKLERQKERNNQTEIEQKLDQVNAKIVALENRVSESRIAVVTEPQLNEPNLTSPSAVQTCDLQRTHVQINEKRSCSCQSSTCNECMNNNITACRMNVERQQMSSFLTSSEIPLPQFDEAKDDNPVYHIRQLDEFMRVRGVPKALQLAVAYRSMTGQMTKQWAETASWNLKDYQEFRREFLSVWWSSSRQSLVKCKLYQGKFNRSSGLSISAYFLQQATTASYLEPRLSDIEIIEAVRFHYPIQIQRAMLSNQLTSIGDALDLLKRVEVMEASEGYQRPHNPAPQNNPSANRQNQMGPSDRRAQPQGHVRQIQ</sequence>